<feature type="transmembrane region" description="Helical" evidence="1">
    <location>
        <begin position="64"/>
        <end position="85"/>
    </location>
</feature>
<evidence type="ECO:0000313" key="2">
    <source>
        <dbReference type="EMBL" id="ORX81373.1"/>
    </source>
</evidence>
<name>A0A1Y1X6E8_9FUNG</name>
<dbReference type="EMBL" id="MCFG01000120">
    <property type="protein sequence ID" value="ORX81373.1"/>
    <property type="molecule type" value="Genomic_DNA"/>
</dbReference>
<keyword evidence="1" id="KW-1133">Transmembrane helix</keyword>
<evidence type="ECO:0000313" key="3">
    <source>
        <dbReference type="Proteomes" id="UP000193944"/>
    </source>
</evidence>
<dbReference type="Proteomes" id="UP000193944">
    <property type="component" value="Unassembled WGS sequence"/>
</dbReference>
<keyword evidence="1" id="KW-0472">Membrane</keyword>
<gene>
    <name evidence="2" type="ORF">BCR32DRAFT_12260</name>
</gene>
<organism evidence="2 3">
    <name type="scientific">Anaeromyces robustus</name>
    <dbReference type="NCBI Taxonomy" id="1754192"/>
    <lineage>
        <taxon>Eukaryota</taxon>
        <taxon>Fungi</taxon>
        <taxon>Fungi incertae sedis</taxon>
        <taxon>Chytridiomycota</taxon>
        <taxon>Chytridiomycota incertae sedis</taxon>
        <taxon>Neocallimastigomycetes</taxon>
        <taxon>Neocallimastigales</taxon>
        <taxon>Neocallimastigaceae</taxon>
        <taxon>Anaeromyces</taxon>
    </lineage>
</organism>
<accession>A0A1Y1X6E8</accession>
<feature type="transmembrane region" description="Helical" evidence="1">
    <location>
        <begin position="105"/>
        <end position="129"/>
    </location>
</feature>
<reference evidence="2 3" key="2">
    <citation type="submission" date="2016-08" db="EMBL/GenBank/DDBJ databases">
        <title>Pervasive Adenine N6-methylation of Active Genes in Fungi.</title>
        <authorList>
            <consortium name="DOE Joint Genome Institute"/>
            <person name="Mondo S.J."/>
            <person name="Dannebaum R.O."/>
            <person name="Kuo R.C."/>
            <person name="Labutti K."/>
            <person name="Haridas S."/>
            <person name="Kuo A."/>
            <person name="Salamov A."/>
            <person name="Ahrendt S.R."/>
            <person name="Lipzen A."/>
            <person name="Sullivan W."/>
            <person name="Andreopoulos W.B."/>
            <person name="Clum A."/>
            <person name="Lindquist E."/>
            <person name="Daum C."/>
            <person name="Ramamoorthy G.K."/>
            <person name="Gryganskyi A."/>
            <person name="Culley D."/>
            <person name="Magnuson J.K."/>
            <person name="James T.Y."/>
            <person name="O'Malley M.A."/>
            <person name="Stajich J.E."/>
            <person name="Spatafora J.W."/>
            <person name="Visel A."/>
            <person name="Grigoriev I.V."/>
        </authorList>
    </citation>
    <scope>NUCLEOTIDE SEQUENCE [LARGE SCALE GENOMIC DNA]</scope>
    <source>
        <strain evidence="2 3">S4</strain>
    </source>
</reference>
<sequence>MNSNANDENGKYIEIEDIPDDISNQRNKELNIRSTLNLKKYENSIYYYLESLNKKSGFSNKIEILFIFIETVQFFSLFYDSFYFPDMPKSISLIFNIFILKDITSTIYILIIIGVLLFFVLFCSLYNGFFGFSSLRKIPDPVIRVYAKNIFIKK</sequence>
<dbReference type="AlphaFoldDB" id="A0A1Y1X6E8"/>
<protein>
    <submittedName>
        <fullName evidence="2">Uncharacterized protein</fullName>
    </submittedName>
</protein>
<proteinExistence type="predicted"/>
<evidence type="ECO:0000256" key="1">
    <source>
        <dbReference type="SAM" id="Phobius"/>
    </source>
</evidence>
<comment type="caution">
    <text evidence="2">The sequence shown here is derived from an EMBL/GenBank/DDBJ whole genome shotgun (WGS) entry which is preliminary data.</text>
</comment>
<keyword evidence="1" id="KW-0812">Transmembrane</keyword>
<reference evidence="2 3" key="1">
    <citation type="submission" date="2016-08" db="EMBL/GenBank/DDBJ databases">
        <title>A Parts List for Fungal Cellulosomes Revealed by Comparative Genomics.</title>
        <authorList>
            <consortium name="DOE Joint Genome Institute"/>
            <person name="Haitjema C.H."/>
            <person name="Gilmore S.P."/>
            <person name="Henske J.K."/>
            <person name="Solomon K.V."/>
            <person name="De Groot R."/>
            <person name="Kuo A."/>
            <person name="Mondo S.J."/>
            <person name="Salamov A.A."/>
            <person name="Labutti K."/>
            <person name="Zhao Z."/>
            <person name="Chiniquy J."/>
            <person name="Barry K."/>
            <person name="Brewer H.M."/>
            <person name="Purvine S.O."/>
            <person name="Wright A.T."/>
            <person name="Boxma B."/>
            <person name="Van Alen T."/>
            <person name="Hackstein J.H."/>
            <person name="Baker S.E."/>
            <person name="Grigoriev I.V."/>
            <person name="O'Malley M.A."/>
        </authorList>
    </citation>
    <scope>NUCLEOTIDE SEQUENCE [LARGE SCALE GENOMIC DNA]</scope>
    <source>
        <strain evidence="2 3">S4</strain>
    </source>
</reference>
<keyword evidence="3" id="KW-1185">Reference proteome</keyword>